<evidence type="ECO:0000313" key="4">
    <source>
        <dbReference type="Proteomes" id="UP000316256"/>
    </source>
</evidence>
<accession>A0A541B176</accession>
<protein>
    <submittedName>
        <fullName evidence="3">DUF559 domain-containing protein</fullName>
    </submittedName>
</protein>
<dbReference type="PANTHER" id="PTHR38590:SF1">
    <property type="entry name" value="BLL0828 PROTEIN"/>
    <property type="match status" value="1"/>
</dbReference>
<dbReference type="SUPFAM" id="SSF52980">
    <property type="entry name" value="Restriction endonuclease-like"/>
    <property type="match status" value="1"/>
</dbReference>
<dbReference type="OrthoDB" id="2594539at2"/>
<dbReference type="Gene3D" id="3.40.960.10">
    <property type="entry name" value="VSR Endonuclease"/>
    <property type="match status" value="1"/>
</dbReference>
<dbReference type="InterPro" id="IPR007569">
    <property type="entry name" value="DUF559"/>
</dbReference>
<feature type="domain" description="DUF559" evidence="1">
    <location>
        <begin position="207"/>
        <end position="284"/>
    </location>
</feature>
<dbReference type="InterPro" id="IPR047216">
    <property type="entry name" value="Endonuclease_DUF559_bact"/>
</dbReference>
<dbReference type="AlphaFoldDB" id="A0A541B176"/>
<reference evidence="3 4" key="1">
    <citation type="submission" date="2019-06" db="EMBL/GenBank/DDBJ databases">
        <title>Rhodococcus spaelei sp. nov., isolated from a cave.</title>
        <authorList>
            <person name="Lee S.D."/>
        </authorList>
    </citation>
    <scope>NUCLEOTIDE SEQUENCE [LARGE SCALE GENOMIC DNA]</scope>
    <source>
        <strain evidence="3 4">C9-5</strain>
    </source>
</reference>
<sequence length="293" mass="33384">MSSAPPRDGLGMNPFGVRTRDELLASGVSSSTIHDRCRSGRYTRLLPGIYCIVEPTPHAHCSAAVLWQPDAVLSHRTAAWLWNMLPAPTMIEASVPAGTSVRPPSWLKLYRREISAENVTSAWGLPTADPERAMLDSVAVLPRHEADAMVDDHIRTKVNARKLHLMCELDAGRVGVREQRRQLYAAAGWAASEPERIFGRALAARRCKLEPNHPVGTYFCDFVDERSRTIVEIDGREFHSEPEVFRKDRRRQNWLLLDGWLILRYAAYDVYQHLDEIADEAVRVVRKRRRTRR</sequence>
<feature type="domain" description="AbiEi antitoxin N-terminal" evidence="2">
    <location>
        <begin position="19"/>
        <end position="53"/>
    </location>
</feature>
<dbReference type="Proteomes" id="UP000316256">
    <property type="component" value="Unassembled WGS sequence"/>
</dbReference>
<evidence type="ECO:0000259" key="2">
    <source>
        <dbReference type="Pfam" id="PF13338"/>
    </source>
</evidence>
<gene>
    <name evidence="3" type="ORF">FK531_19435</name>
</gene>
<organism evidence="3 4">
    <name type="scientific">Rhodococcus spelaei</name>
    <dbReference type="NCBI Taxonomy" id="2546320"/>
    <lineage>
        <taxon>Bacteria</taxon>
        <taxon>Bacillati</taxon>
        <taxon>Actinomycetota</taxon>
        <taxon>Actinomycetes</taxon>
        <taxon>Mycobacteriales</taxon>
        <taxon>Nocardiaceae</taxon>
        <taxon>Rhodococcus</taxon>
    </lineage>
</organism>
<evidence type="ECO:0000259" key="1">
    <source>
        <dbReference type="Pfam" id="PF04480"/>
    </source>
</evidence>
<name>A0A541B176_9NOCA</name>
<evidence type="ECO:0000313" key="3">
    <source>
        <dbReference type="EMBL" id="TQF66042.1"/>
    </source>
</evidence>
<dbReference type="InterPro" id="IPR025159">
    <property type="entry name" value="AbiEi_N"/>
</dbReference>
<dbReference type="PANTHER" id="PTHR38590">
    <property type="entry name" value="BLL0828 PROTEIN"/>
    <property type="match status" value="1"/>
</dbReference>
<proteinExistence type="predicted"/>
<dbReference type="InterPro" id="IPR011335">
    <property type="entry name" value="Restrct_endonuc-II-like"/>
</dbReference>
<dbReference type="Pfam" id="PF04480">
    <property type="entry name" value="DUF559"/>
    <property type="match status" value="1"/>
</dbReference>
<dbReference type="Pfam" id="PF13338">
    <property type="entry name" value="AbiEi_4"/>
    <property type="match status" value="1"/>
</dbReference>
<dbReference type="EMBL" id="VIGH01000009">
    <property type="protein sequence ID" value="TQF66042.1"/>
    <property type="molecule type" value="Genomic_DNA"/>
</dbReference>
<keyword evidence="4" id="KW-1185">Reference proteome</keyword>
<comment type="caution">
    <text evidence="3">The sequence shown here is derived from an EMBL/GenBank/DDBJ whole genome shotgun (WGS) entry which is preliminary data.</text>
</comment>